<sequence length="125" mass="13653">LLPSHSDNDKAVEQGLFCYRKVTIRLQVPERLPVRILNNYFCTAALTSSVDFPLDEQPSNVSTKTPCSTNWLSFLSTSRSHLSTKSTFFSSGSCWNNGEKLDAIPQSSSISTISLSSSLVLFSGG</sequence>
<dbReference type="WBParaSite" id="HPLM_0000646501-mRNA-1">
    <property type="protein sequence ID" value="HPLM_0000646501-mRNA-1"/>
    <property type="gene ID" value="HPLM_0000646501"/>
</dbReference>
<protein>
    <submittedName>
        <fullName evidence="1">C2 DOCK-type domain-containing protein</fullName>
    </submittedName>
</protein>
<organism evidence="1">
    <name type="scientific">Haemonchus placei</name>
    <name type="common">Barber's pole worm</name>
    <dbReference type="NCBI Taxonomy" id="6290"/>
    <lineage>
        <taxon>Eukaryota</taxon>
        <taxon>Metazoa</taxon>
        <taxon>Ecdysozoa</taxon>
        <taxon>Nematoda</taxon>
        <taxon>Chromadorea</taxon>
        <taxon>Rhabditida</taxon>
        <taxon>Rhabditina</taxon>
        <taxon>Rhabditomorpha</taxon>
        <taxon>Strongyloidea</taxon>
        <taxon>Trichostrongylidae</taxon>
        <taxon>Haemonchus</taxon>
    </lineage>
</organism>
<accession>A0A0N4W8D9</accession>
<evidence type="ECO:0000313" key="1">
    <source>
        <dbReference type="WBParaSite" id="HPLM_0000646501-mRNA-1"/>
    </source>
</evidence>
<proteinExistence type="predicted"/>
<name>A0A0N4W8D9_HAEPC</name>
<reference evidence="1" key="1">
    <citation type="submission" date="2017-02" db="UniProtKB">
        <authorList>
            <consortium name="WormBaseParasite"/>
        </authorList>
    </citation>
    <scope>IDENTIFICATION</scope>
</reference>
<dbReference type="AlphaFoldDB" id="A0A0N4W8D9"/>